<organism evidence="3 4">
    <name type="scientific">Streptomyces chattanoogensis</name>
    <dbReference type="NCBI Taxonomy" id="66876"/>
    <lineage>
        <taxon>Bacteria</taxon>
        <taxon>Bacillati</taxon>
        <taxon>Actinomycetota</taxon>
        <taxon>Actinomycetes</taxon>
        <taxon>Kitasatosporales</taxon>
        <taxon>Streptomycetaceae</taxon>
        <taxon>Streptomyces</taxon>
    </lineage>
</organism>
<name>A0A0N0H1N5_9ACTN</name>
<evidence type="ECO:0000313" key="4">
    <source>
        <dbReference type="Proteomes" id="UP000037982"/>
    </source>
</evidence>
<dbReference type="EMBL" id="LGKG01000079">
    <property type="protein sequence ID" value="KPC64661.1"/>
    <property type="molecule type" value="Genomic_DNA"/>
</dbReference>
<evidence type="ECO:0000256" key="1">
    <source>
        <dbReference type="SAM" id="MobiDB-lite"/>
    </source>
</evidence>
<dbReference type="PANTHER" id="PTHR46637:SF1">
    <property type="entry name" value="BLL5188 PROTEIN"/>
    <property type="match status" value="1"/>
</dbReference>
<proteinExistence type="predicted"/>
<keyword evidence="4" id="KW-1185">Reference proteome</keyword>
<dbReference type="PANTHER" id="PTHR46637">
    <property type="entry name" value="TIS1421-TRANSPOSASE PROTEIN A"/>
    <property type="match status" value="1"/>
</dbReference>
<dbReference type="Proteomes" id="UP000037982">
    <property type="component" value="Unassembled WGS sequence"/>
</dbReference>
<evidence type="ECO:0000313" key="3">
    <source>
        <dbReference type="EMBL" id="KPC64661.1"/>
    </source>
</evidence>
<feature type="compositionally biased region" description="Basic and acidic residues" evidence="1">
    <location>
        <begin position="120"/>
        <end position="130"/>
    </location>
</feature>
<protein>
    <submittedName>
        <fullName evidence="3">Transposase</fullName>
    </submittedName>
</protein>
<reference evidence="4" key="1">
    <citation type="submission" date="2015-07" db="EMBL/GenBank/DDBJ databases">
        <authorList>
            <person name="Ju K.-S."/>
            <person name="Doroghazi J.R."/>
            <person name="Metcalf W.W."/>
        </authorList>
    </citation>
    <scope>NUCLEOTIDE SEQUENCE [LARGE SCALE GENOMIC DNA]</scope>
    <source>
        <strain evidence="4">NRRL ISP-5002</strain>
    </source>
</reference>
<comment type="caution">
    <text evidence="3">The sequence shown here is derived from an EMBL/GenBank/DDBJ whole genome shotgun (WGS) entry which is preliminary data.</text>
</comment>
<sequence length="130" mass="14487">MSDAELWSRIEPLLPTPPRGQRRPGRRKVLADRTLLCGILFVLYTGIQCEWLPGELGFGSGMSCWRRLRDWNNAGVRQRLHEVLLAELRAADRLSLSRAVIDSSHVQALKGGLRPGGARSTEDVRAPTTT</sequence>
<dbReference type="InterPro" id="IPR025161">
    <property type="entry name" value="IS402-like_dom"/>
</dbReference>
<dbReference type="AlphaFoldDB" id="A0A0N0H1N5"/>
<accession>A0A0N0H1N5</accession>
<feature type="region of interest" description="Disordered" evidence="1">
    <location>
        <begin position="111"/>
        <end position="130"/>
    </location>
</feature>
<dbReference type="Pfam" id="PF13340">
    <property type="entry name" value="DUF4096"/>
    <property type="match status" value="1"/>
</dbReference>
<dbReference type="PATRIC" id="fig|66876.3.peg.2344"/>
<gene>
    <name evidence="3" type="ORF">ADL29_10750</name>
</gene>
<feature type="domain" description="Insertion element IS402-like" evidence="2">
    <location>
        <begin position="5"/>
        <end position="81"/>
    </location>
</feature>
<dbReference type="InterPro" id="IPR052909">
    <property type="entry name" value="Transposase_6_like"/>
</dbReference>
<evidence type="ECO:0000259" key="2">
    <source>
        <dbReference type="Pfam" id="PF13340"/>
    </source>
</evidence>